<organism evidence="2 3">
    <name type="scientific">Sphenodon punctatus</name>
    <name type="common">Tuatara</name>
    <name type="synonym">Hatteria punctata</name>
    <dbReference type="NCBI Taxonomy" id="8508"/>
    <lineage>
        <taxon>Eukaryota</taxon>
        <taxon>Metazoa</taxon>
        <taxon>Chordata</taxon>
        <taxon>Craniata</taxon>
        <taxon>Vertebrata</taxon>
        <taxon>Euteleostomi</taxon>
        <taxon>Lepidosauria</taxon>
        <taxon>Sphenodontia</taxon>
        <taxon>Sphenodontidae</taxon>
        <taxon>Sphenodon</taxon>
    </lineage>
</organism>
<name>A0A8D0G307_SPHPU</name>
<dbReference type="Proteomes" id="UP000694392">
    <property type="component" value="Unplaced"/>
</dbReference>
<dbReference type="InterPro" id="IPR015422">
    <property type="entry name" value="PyrdxlP-dep_Trfase_small"/>
</dbReference>
<evidence type="ECO:0000256" key="1">
    <source>
        <dbReference type="SAM" id="MobiDB-lite"/>
    </source>
</evidence>
<keyword evidence="3" id="KW-1185">Reference proteome</keyword>
<dbReference type="Ensembl" id="ENSSPUT00000000502.1">
    <property type="protein sequence ID" value="ENSSPUP00000000464.1"/>
    <property type="gene ID" value="ENSSPUG00000000436.1"/>
</dbReference>
<proteinExistence type="predicted"/>
<reference evidence="2" key="2">
    <citation type="submission" date="2025-09" db="UniProtKB">
        <authorList>
            <consortium name="Ensembl"/>
        </authorList>
    </citation>
    <scope>IDENTIFICATION</scope>
</reference>
<accession>A0A8D0G307</accession>
<reference evidence="2" key="1">
    <citation type="submission" date="2025-08" db="UniProtKB">
        <authorList>
            <consortium name="Ensembl"/>
        </authorList>
    </citation>
    <scope>IDENTIFICATION</scope>
</reference>
<dbReference type="GeneTree" id="ENSGT00940000167569"/>
<dbReference type="SUPFAM" id="SSF53383">
    <property type="entry name" value="PLP-dependent transferases"/>
    <property type="match status" value="1"/>
</dbReference>
<evidence type="ECO:0000313" key="2">
    <source>
        <dbReference type="Ensembl" id="ENSSPUP00000000464.1"/>
    </source>
</evidence>
<evidence type="ECO:0000313" key="3">
    <source>
        <dbReference type="Proteomes" id="UP000694392"/>
    </source>
</evidence>
<feature type="region of interest" description="Disordered" evidence="1">
    <location>
        <begin position="57"/>
        <end position="86"/>
    </location>
</feature>
<protein>
    <recommendedName>
        <fullName evidence="4">1-aminocyclopropane-1-carboxylate synthase-like protein 1</fullName>
    </recommendedName>
</protein>
<dbReference type="InterPro" id="IPR015424">
    <property type="entry name" value="PyrdxlP-dep_Trfase"/>
</dbReference>
<evidence type="ECO:0008006" key="4">
    <source>
        <dbReference type="Google" id="ProtNLM"/>
    </source>
</evidence>
<dbReference type="Gene3D" id="3.90.1150.10">
    <property type="entry name" value="Aspartate Aminotransferase, domain 1"/>
    <property type="match status" value="1"/>
</dbReference>
<sequence>MDLWWKLLDQKLFISPGKAFFCYEPGWFRLVFSNSLDKICLCIERLQQILHTESAEQVPNKSSPIENEYASSENKPSANHINTSGDEVSEAYSHLKKIVVY</sequence>
<dbReference type="AlphaFoldDB" id="A0A8D0G307"/>